<dbReference type="GeneID" id="77953888"/>
<name>A0AA49BPX7_9CAUD</name>
<accession>A0AA49BPX7</accession>
<proteinExistence type="predicted"/>
<dbReference type="InterPro" id="IPR057369">
    <property type="entry name" value="VG15"/>
</dbReference>
<protein>
    <recommendedName>
        <fullName evidence="3">MuF-like minor capsid protein</fullName>
    </recommendedName>
</protein>
<evidence type="ECO:0008006" key="3">
    <source>
        <dbReference type="Google" id="ProtNLM"/>
    </source>
</evidence>
<dbReference type="KEGG" id="vg:77953888"/>
<evidence type="ECO:0000313" key="1">
    <source>
        <dbReference type="EMBL" id="UJQ87143.1"/>
    </source>
</evidence>
<gene>
    <name evidence="1" type="primary">4</name>
    <name evidence="1" type="ORF">SEA_BAILEYBLU_4</name>
</gene>
<dbReference type="Proteomes" id="UP001200142">
    <property type="component" value="Segment"/>
</dbReference>
<organism evidence="1 2">
    <name type="scientific">Arthrobacter phage BaileyBlu</name>
    <dbReference type="NCBI Taxonomy" id="2910754"/>
    <lineage>
        <taxon>Viruses</taxon>
        <taxon>Duplodnaviria</taxon>
        <taxon>Heunggongvirae</taxon>
        <taxon>Uroviricota</taxon>
        <taxon>Caudoviricetes</taxon>
        <taxon>Casidaviridae</taxon>
        <taxon>Baileybluvirus</taxon>
        <taxon>Baileybluvirus baileyblu</taxon>
    </lineage>
</organism>
<evidence type="ECO:0000313" key="2">
    <source>
        <dbReference type="Proteomes" id="UP001200142"/>
    </source>
</evidence>
<keyword evidence="2" id="KW-1185">Reference proteome</keyword>
<sequence length="230" mass="25072">MATNTLLRDYRRSTGDLAALVEDEVERFWKTLDLSDGRATSEALQAFLVELVQDYGDIAAVLAGDYYDALMEEYRHTSREAILAEVTPEEEIRISARAGVGPLFGADPDTALALGLVAAGAVRLALQPGRSTIDANTRRDGLLYARIPTGKDTCAFCLYMAALGPIFGKVEIEDGNKYHDKCYCVPTPMRGPEDAPKDYDLKGLSSTLATHDKGNPKETRAALREALNVK</sequence>
<dbReference type="Pfam" id="PF25310">
    <property type="entry name" value="VG15"/>
    <property type="match status" value="1"/>
</dbReference>
<dbReference type="RefSeq" id="YP_010677508.1">
    <property type="nucleotide sequence ID" value="NC_071022.1"/>
</dbReference>
<dbReference type="EMBL" id="OL455900">
    <property type="protein sequence ID" value="UJQ87143.1"/>
    <property type="molecule type" value="Genomic_DNA"/>
</dbReference>
<reference evidence="1" key="1">
    <citation type="submission" date="2021-11" db="EMBL/GenBank/DDBJ databases">
        <authorList>
            <person name="Sydney V."/>
            <person name="Hansen K."/>
            <person name="Christner J."/>
            <person name="Deckinger K."/>
            <person name="Miller H."/>
            <person name="Baileys A."/>
            <person name="Berdar T."/>
            <person name="Fuhrer G."/>
            <person name="Everett M."/>
            <person name="Evans I."/>
            <person name="Harbison A."/>
            <person name="Jacks D."/>
            <person name="Philbrick A."/>
            <person name="Learn C."/>
            <person name="Swerdlow S.J."/>
            <person name="Klyczek K."/>
            <person name="Garlena R.A."/>
            <person name="Russell D.A."/>
            <person name="Jacobs-Sera D."/>
            <person name="Hatfull G.F."/>
        </authorList>
    </citation>
    <scope>NUCLEOTIDE SEQUENCE</scope>
</reference>